<protein>
    <submittedName>
        <fullName evidence="2">Putative N-acetyltransferase YafP</fullName>
        <ecNumber evidence="2">2.3.1.-</ecNumber>
    </submittedName>
</protein>
<dbReference type="EC" id="2.3.1.-" evidence="2"/>
<keyword evidence="3" id="KW-1185">Reference proteome</keyword>
<evidence type="ECO:0000313" key="2">
    <source>
        <dbReference type="EMBL" id="MBA2114403.1"/>
    </source>
</evidence>
<dbReference type="PANTHER" id="PTHR43451">
    <property type="entry name" value="ACETYLTRANSFERASE (GNAT) FAMILY PROTEIN"/>
    <property type="match status" value="1"/>
</dbReference>
<dbReference type="Proteomes" id="UP000551616">
    <property type="component" value="Unassembled WGS sequence"/>
</dbReference>
<evidence type="ECO:0000259" key="1">
    <source>
        <dbReference type="PROSITE" id="PS51186"/>
    </source>
</evidence>
<organism evidence="2 3">
    <name type="scientific">Bremerella alba</name>
    <dbReference type="NCBI Taxonomy" id="980252"/>
    <lineage>
        <taxon>Bacteria</taxon>
        <taxon>Pseudomonadati</taxon>
        <taxon>Planctomycetota</taxon>
        <taxon>Planctomycetia</taxon>
        <taxon>Pirellulales</taxon>
        <taxon>Pirellulaceae</taxon>
        <taxon>Bremerella</taxon>
    </lineage>
</organism>
<evidence type="ECO:0000313" key="3">
    <source>
        <dbReference type="Proteomes" id="UP000551616"/>
    </source>
</evidence>
<dbReference type="CDD" id="cd04301">
    <property type="entry name" value="NAT_SF"/>
    <property type="match status" value="1"/>
</dbReference>
<keyword evidence="2" id="KW-0808">Transferase</keyword>
<dbReference type="Pfam" id="PF13673">
    <property type="entry name" value="Acetyltransf_10"/>
    <property type="match status" value="1"/>
</dbReference>
<comment type="caution">
    <text evidence="2">The sequence shown here is derived from an EMBL/GenBank/DDBJ whole genome shotgun (WGS) entry which is preliminary data.</text>
</comment>
<dbReference type="InterPro" id="IPR052564">
    <property type="entry name" value="N-acetyltrans/Recomb-assoc"/>
</dbReference>
<dbReference type="Gene3D" id="3.40.630.30">
    <property type="match status" value="1"/>
</dbReference>
<dbReference type="GO" id="GO:0016747">
    <property type="term" value="F:acyltransferase activity, transferring groups other than amino-acyl groups"/>
    <property type="evidence" value="ECO:0007669"/>
    <property type="project" value="InterPro"/>
</dbReference>
<dbReference type="AlphaFoldDB" id="A0A7V8V3S7"/>
<dbReference type="InterPro" id="IPR016181">
    <property type="entry name" value="Acyl_CoA_acyltransferase"/>
</dbReference>
<name>A0A7V8V3S7_9BACT</name>
<proteinExistence type="predicted"/>
<dbReference type="InterPro" id="IPR000182">
    <property type="entry name" value="GNAT_dom"/>
</dbReference>
<dbReference type="RefSeq" id="WP_207395847.1">
    <property type="nucleotide sequence ID" value="NZ_JABRWO010000003.1"/>
</dbReference>
<dbReference type="EMBL" id="JABRWO010000003">
    <property type="protein sequence ID" value="MBA2114403.1"/>
    <property type="molecule type" value="Genomic_DNA"/>
</dbReference>
<keyword evidence="2" id="KW-0012">Acyltransferase</keyword>
<accession>A0A7V8V3S7</accession>
<feature type="domain" description="N-acetyltransferase" evidence="1">
    <location>
        <begin position="3"/>
        <end position="156"/>
    </location>
</feature>
<dbReference type="SUPFAM" id="SSF55729">
    <property type="entry name" value="Acyl-CoA N-acyltransferases (Nat)"/>
    <property type="match status" value="1"/>
</dbReference>
<reference evidence="2 3" key="1">
    <citation type="submission" date="2020-05" db="EMBL/GenBank/DDBJ databases">
        <title>Bremerella alba sp. nov., a novel planctomycete isolated from the surface of the macroalga Fucus spiralis.</title>
        <authorList>
            <person name="Godinho O."/>
            <person name="Botelho R."/>
            <person name="Albuquerque L."/>
            <person name="Wiegand S."/>
            <person name="Da Costa M.S."/>
            <person name="Lobo-Da-Cunha A."/>
            <person name="Jogler C."/>
            <person name="Lage O.M."/>
        </authorList>
    </citation>
    <scope>NUCLEOTIDE SEQUENCE [LARGE SCALE GENOMIC DNA]</scope>
    <source>
        <strain evidence="2 3">FF15</strain>
    </source>
</reference>
<dbReference type="PANTHER" id="PTHR43451:SF1">
    <property type="entry name" value="ACETYLTRANSFERASE"/>
    <property type="match status" value="1"/>
</dbReference>
<gene>
    <name evidence="2" type="primary">yafP</name>
    <name evidence="2" type="ORF">HOV93_15610</name>
</gene>
<sequence>MRLNVQMAKPEDYPELWRLFHDTVHHVNRRDYTPQQLEAWAPEKVDLSHWSLRLEGINPFVVTIEGKIVGFSDVQADGLVDMFYVHHAWQRKGIGSRLFTEIHHKAEQMKLAELHSHVSMTARPFFEVHGFHAVTPQQVTINGVTLKNFLMRKTLSV</sequence>
<dbReference type="PROSITE" id="PS51186">
    <property type="entry name" value="GNAT"/>
    <property type="match status" value="1"/>
</dbReference>